<protein>
    <submittedName>
        <fullName evidence="4">Hsp70 family protein</fullName>
    </submittedName>
</protein>
<dbReference type="EMBL" id="CP048833">
    <property type="protein sequence ID" value="QJP07507.1"/>
    <property type="molecule type" value="Genomic_DNA"/>
</dbReference>
<evidence type="ECO:0000313" key="5">
    <source>
        <dbReference type="Proteomes" id="UP000502549"/>
    </source>
</evidence>
<dbReference type="InterPro" id="IPR013126">
    <property type="entry name" value="Hsp_70_fam"/>
</dbReference>
<dbReference type="InterPro" id="IPR042054">
    <property type="entry name" value="YegD-like"/>
</dbReference>
<dbReference type="KEGG" id="pmui:G4G71_06265"/>
<dbReference type="Proteomes" id="UP000502549">
    <property type="component" value="Chromosome"/>
</dbReference>
<dbReference type="PROSITE" id="PS01036">
    <property type="entry name" value="HSP70_3"/>
    <property type="match status" value="1"/>
</dbReference>
<dbReference type="InterPro" id="IPR043129">
    <property type="entry name" value="ATPase_NBD"/>
</dbReference>
<evidence type="ECO:0000313" key="4">
    <source>
        <dbReference type="EMBL" id="QJP07507.1"/>
    </source>
</evidence>
<dbReference type="GO" id="GO:0005524">
    <property type="term" value="F:ATP binding"/>
    <property type="evidence" value="ECO:0007669"/>
    <property type="project" value="UniProtKB-KW"/>
</dbReference>
<keyword evidence="3" id="KW-0067">ATP-binding</keyword>
<dbReference type="InterPro" id="IPR018181">
    <property type="entry name" value="Heat_shock_70_CS"/>
</dbReference>
<evidence type="ECO:0000256" key="1">
    <source>
        <dbReference type="ARBA" id="ARBA00007381"/>
    </source>
</evidence>
<dbReference type="PANTHER" id="PTHR19375">
    <property type="entry name" value="HEAT SHOCK PROTEIN 70KDA"/>
    <property type="match status" value="1"/>
</dbReference>
<reference evidence="4 5" key="1">
    <citation type="submission" date="2020-02" db="EMBL/GenBank/DDBJ databases">
        <title>Complete genome sequence of Pseudomonas multiresinivorans ORNL1.</title>
        <authorList>
            <person name="Podar M."/>
        </authorList>
    </citation>
    <scope>NUCLEOTIDE SEQUENCE [LARGE SCALE GENOMIC DNA]</scope>
    <source>
        <strain evidence="5">populi</strain>
    </source>
</reference>
<dbReference type="Pfam" id="PF00012">
    <property type="entry name" value="HSP70"/>
    <property type="match status" value="2"/>
</dbReference>
<dbReference type="Gene3D" id="3.90.640.10">
    <property type="entry name" value="Actin, Chain A, domain 4"/>
    <property type="match status" value="1"/>
</dbReference>
<comment type="similarity">
    <text evidence="1">Belongs to the heat shock protein 70 family.</text>
</comment>
<dbReference type="SUPFAM" id="SSF53067">
    <property type="entry name" value="Actin-like ATPase domain"/>
    <property type="match status" value="2"/>
</dbReference>
<dbReference type="PROSITE" id="PS00329">
    <property type="entry name" value="HSP70_2"/>
    <property type="match status" value="1"/>
</dbReference>
<accession>A0A7Z3BJD3</accession>
<organism evidence="4 5">
    <name type="scientific">Pseudomonas multiresinivorans</name>
    <dbReference type="NCBI Taxonomy" id="95301"/>
    <lineage>
        <taxon>Bacteria</taxon>
        <taxon>Pseudomonadati</taxon>
        <taxon>Pseudomonadota</taxon>
        <taxon>Gammaproteobacteria</taxon>
        <taxon>Pseudomonadales</taxon>
        <taxon>Pseudomonadaceae</taxon>
        <taxon>Pseudomonas</taxon>
    </lineage>
</organism>
<dbReference type="Gene3D" id="3.30.420.40">
    <property type="match status" value="3"/>
</dbReference>
<keyword evidence="2" id="KW-0547">Nucleotide-binding</keyword>
<name>A0A7Z3BJD3_9PSED</name>
<proteinExistence type="inferred from homology"/>
<evidence type="ECO:0000256" key="3">
    <source>
        <dbReference type="ARBA" id="ARBA00022840"/>
    </source>
</evidence>
<dbReference type="PRINTS" id="PR00301">
    <property type="entry name" value="HEATSHOCK70"/>
</dbReference>
<gene>
    <name evidence="4" type="ORF">G4G71_06265</name>
</gene>
<dbReference type="GO" id="GO:0140662">
    <property type="term" value="F:ATP-dependent protein folding chaperone"/>
    <property type="evidence" value="ECO:0007669"/>
    <property type="project" value="InterPro"/>
</dbReference>
<evidence type="ECO:0000256" key="2">
    <source>
        <dbReference type="ARBA" id="ARBA00022741"/>
    </source>
</evidence>
<dbReference type="RefSeq" id="WP_169936212.1">
    <property type="nucleotide sequence ID" value="NZ_CP048833.1"/>
</dbReference>
<dbReference type="AlphaFoldDB" id="A0A7Z3BJD3"/>
<keyword evidence="5" id="KW-1185">Reference proteome</keyword>
<dbReference type="CDD" id="cd10231">
    <property type="entry name" value="ASKHA_NBD_HSP70_YegD-like"/>
    <property type="match status" value="1"/>
</dbReference>
<sequence>MFPTTAARALGIDFGTSNSTVGWWRPDTEPLIALEDDKITLPSVIFFNVEERRPVYGRLALHEYLEGYEGRLMRSLKSLLGSSLLKSETTVLGSAMPFKDLLGLFIGELKKRAEAVAGREFESVVLGRPVFFVDDDPKADQEAQDTLVAVAQKLGFKDVSFQYEPLAAAFDYERSIQREELVLIVDIGGGTSDFSLVRLSPERREVADRQGDILATGGVHIGGTDFDKQLSIQGVMPLFGYGSKMKSDAFMPTSYHLNLATWHTINAVYAQKSQLALQNMRYDIVDATGIDRLFKLIEQRAGHWLAMQVEASKIELSDTERRDIDLMRIEPGLVAELSRDLFEGAIAPLLERVRGSITNLLNSADVDPARVDTVFFTGGSSGVPALRQSVAAMLPNARHVDGDRFGGIGNGLAIEAMKRYG</sequence>